<dbReference type="InterPro" id="IPR014729">
    <property type="entry name" value="Rossmann-like_a/b/a_fold"/>
</dbReference>
<keyword evidence="5" id="KW-0067">ATP-binding</keyword>
<proteinExistence type="inferred from homology"/>
<dbReference type="GO" id="GO:0008033">
    <property type="term" value="P:tRNA processing"/>
    <property type="evidence" value="ECO:0007669"/>
    <property type="project" value="UniProtKB-KW"/>
</dbReference>
<dbReference type="SUPFAM" id="SSF82829">
    <property type="entry name" value="MesJ substrate recognition domain-like"/>
    <property type="match status" value="1"/>
</dbReference>
<dbReference type="EC" id="6.3.4.19" evidence="1"/>
<dbReference type="GO" id="GO:0005524">
    <property type="term" value="F:ATP binding"/>
    <property type="evidence" value="ECO:0007669"/>
    <property type="project" value="UniProtKB-KW"/>
</dbReference>
<dbReference type="PANTHER" id="PTHR43033:SF1">
    <property type="entry name" value="TRNA(ILE)-LYSIDINE SYNTHASE-RELATED"/>
    <property type="match status" value="1"/>
</dbReference>
<sequence>MSDLDQIEPLLTNCTFPNRGTLHCAVSGGADSSALLILASLTGSKVIAYHVDHGLRPNGSAERDQVAELSQRVNAQFKTVTLELEDGPNLEARARSARFAALPSTVLTGHTADDQAETILLHLLRGGGLDASAGMRPKHHPILSLRRADTQQVCELFDWRPVNDPTNVDPRFRRNRIRNEVIPLLNEIAERDVVPLLTRAGQLAETDRDLLDELAQVVDPTDAASLTEAPLALARRAIRTWLRNEHPPQLAAVERVLAVARGEFQGTEVGEGRTVRRTRGKLRIETLTKDDSQVRDSG</sequence>
<evidence type="ECO:0000313" key="8">
    <source>
        <dbReference type="EMBL" id="SUZ49746.1"/>
    </source>
</evidence>
<evidence type="ECO:0000256" key="4">
    <source>
        <dbReference type="ARBA" id="ARBA00022741"/>
    </source>
</evidence>
<evidence type="ECO:0000256" key="6">
    <source>
        <dbReference type="ARBA" id="ARBA00048539"/>
    </source>
</evidence>
<accession>A0A381N557</accession>
<reference evidence="8" key="1">
    <citation type="submission" date="2018-05" db="EMBL/GenBank/DDBJ databases">
        <authorList>
            <person name="Lanie J.A."/>
            <person name="Ng W.-L."/>
            <person name="Kazmierczak K.M."/>
            <person name="Andrzejewski T.M."/>
            <person name="Davidsen T.M."/>
            <person name="Wayne K.J."/>
            <person name="Tettelin H."/>
            <person name="Glass J.I."/>
            <person name="Rusch D."/>
            <person name="Podicherti R."/>
            <person name="Tsui H.-C.T."/>
            <person name="Winkler M.E."/>
        </authorList>
    </citation>
    <scope>NUCLEOTIDE SEQUENCE</scope>
</reference>
<keyword evidence="2" id="KW-0436">Ligase</keyword>
<dbReference type="CDD" id="cd01992">
    <property type="entry name" value="TilS_N"/>
    <property type="match status" value="1"/>
</dbReference>
<dbReference type="HAMAP" id="MF_01161">
    <property type="entry name" value="tRNA_Ile_lys_synt"/>
    <property type="match status" value="1"/>
</dbReference>
<protein>
    <recommendedName>
        <fullName evidence="1">tRNA(Ile)-lysidine synthetase</fullName>
        <ecNumber evidence="1">6.3.4.19</ecNumber>
    </recommendedName>
</protein>
<dbReference type="Gene3D" id="3.40.50.620">
    <property type="entry name" value="HUPs"/>
    <property type="match status" value="1"/>
</dbReference>
<dbReference type="Gene3D" id="1.20.59.20">
    <property type="match status" value="1"/>
</dbReference>
<keyword evidence="4" id="KW-0547">Nucleotide-binding</keyword>
<dbReference type="AlphaFoldDB" id="A0A381N557"/>
<gene>
    <name evidence="8" type="ORF">METZ01_LOCUS2600</name>
</gene>
<dbReference type="Pfam" id="PF01171">
    <property type="entry name" value="ATP_bind_3"/>
    <property type="match status" value="1"/>
</dbReference>
<organism evidence="8">
    <name type="scientific">marine metagenome</name>
    <dbReference type="NCBI Taxonomy" id="408172"/>
    <lineage>
        <taxon>unclassified sequences</taxon>
        <taxon>metagenomes</taxon>
        <taxon>ecological metagenomes</taxon>
    </lineage>
</organism>
<comment type="catalytic activity">
    <reaction evidence="6">
        <text>cytidine(34) in tRNA(Ile2) + L-lysine + ATP = lysidine(34) in tRNA(Ile2) + AMP + diphosphate + H(+)</text>
        <dbReference type="Rhea" id="RHEA:43744"/>
        <dbReference type="Rhea" id="RHEA-COMP:10625"/>
        <dbReference type="Rhea" id="RHEA-COMP:10670"/>
        <dbReference type="ChEBI" id="CHEBI:15378"/>
        <dbReference type="ChEBI" id="CHEBI:30616"/>
        <dbReference type="ChEBI" id="CHEBI:32551"/>
        <dbReference type="ChEBI" id="CHEBI:33019"/>
        <dbReference type="ChEBI" id="CHEBI:82748"/>
        <dbReference type="ChEBI" id="CHEBI:83665"/>
        <dbReference type="ChEBI" id="CHEBI:456215"/>
        <dbReference type="EC" id="6.3.4.19"/>
    </reaction>
</comment>
<dbReference type="InterPro" id="IPR012094">
    <property type="entry name" value="tRNA_Ile_lys_synt"/>
</dbReference>
<dbReference type="InterPro" id="IPR011063">
    <property type="entry name" value="TilS/TtcA_N"/>
</dbReference>
<dbReference type="SUPFAM" id="SSF52402">
    <property type="entry name" value="Adenine nucleotide alpha hydrolases-like"/>
    <property type="match status" value="1"/>
</dbReference>
<evidence type="ECO:0000256" key="5">
    <source>
        <dbReference type="ARBA" id="ARBA00022840"/>
    </source>
</evidence>
<evidence type="ECO:0000256" key="3">
    <source>
        <dbReference type="ARBA" id="ARBA00022694"/>
    </source>
</evidence>
<feature type="domain" description="tRNA(Ile)-lysidine/2-thiocytidine synthase N-terminal" evidence="7">
    <location>
        <begin position="24"/>
        <end position="180"/>
    </location>
</feature>
<keyword evidence="3" id="KW-0819">tRNA processing</keyword>
<dbReference type="NCBIfam" id="TIGR02432">
    <property type="entry name" value="lysidine_TilS_N"/>
    <property type="match status" value="1"/>
</dbReference>
<dbReference type="InterPro" id="IPR012795">
    <property type="entry name" value="tRNA_Ile_lys_synt_N"/>
</dbReference>
<name>A0A381N557_9ZZZZ</name>
<dbReference type="GO" id="GO:0032267">
    <property type="term" value="F:tRNA(Ile)-lysidine synthase activity"/>
    <property type="evidence" value="ECO:0007669"/>
    <property type="project" value="UniProtKB-EC"/>
</dbReference>
<dbReference type="EMBL" id="UINC01000133">
    <property type="protein sequence ID" value="SUZ49746.1"/>
    <property type="molecule type" value="Genomic_DNA"/>
</dbReference>
<evidence type="ECO:0000256" key="2">
    <source>
        <dbReference type="ARBA" id="ARBA00022598"/>
    </source>
</evidence>
<dbReference type="PANTHER" id="PTHR43033">
    <property type="entry name" value="TRNA(ILE)-LYSIDINE SYNTHASE-RELATED"/>
    <property type="match status" value="1"/>
</dbReference>
<evidence type="ECO:0000256" key="1">
    <source>
        <dbReference type="ARBA" id="ARBA00013267"/>
    </source>
</evidence>
<evidence type="ECO:0000259" key="7">
    <source>
        <dbReference type="Pfam" id="PF01171"/>
    </source>
</evidence>